<evidence type="ECO:0000313" key="3">
    <source>
        <dbReference type="EMBL" id="CAF1106563.1"/>
    </source>
</evidence>
<evidence type="ECO:0000313" key="5">
    <source>
        <dbReference type="Proteomes" id="UP000663832"/>
    </source>
</evidence>
<dbReference type="OrthoDB" id="10013521at2759"/>
<evidence type="ECO:0000313" key="4">
    <source>
        <dbReference type="EMBL" id="CAF1226982.1"/>
    </source>
</evidence>
<comment type="caution">
    <text evidence="3">The sequence shown here is derived from an EMBL/GenBank/DDBJ whole genome shotgun (WGS) entry which is preliminary data.</text>
</comment>
<evidence type="ECO:0008006" key="6">
    <source>
        <dbReference type="Google" id="ProtNLM"/>
    </source>
</evidence>
<evidence type="ECO:0000256" key="1">
    <source>
        <dbReference type="SAM" id="MobiDB-lite"/>
    </source>
</evidence>
<dbReference type="EMBL" id="CAJNOM010000130">
    <property type="protein sequence ID" value="CAF1106563.1"/>
    <property type="molecule type" value="Genomic_DNA"/>
</dbReference>
<dbReference type="EMBL" id="CAJNOI010000101">
    <property type="protein sequence ID" value="CAF1059538.1"/>
    <property type="molecule type" value="Genomic_DNA"/>
</dbReference>
<sequence>MNQSNSNNKKQCVVCNKSGGILICDGCQKTFCGKHVIEHRQDLSDQLDSLMEEHDSLQHELEQPSMRRNSLLQKIDRWEKDSITKIQIAAESARRSLLEFIDQSKPGLRKAYGNITDSLRAAREDDDFSEYDLDHWKKQLKDIEAEITSPAAAKLTLDKGSPIYLMAVQIHDSGSSQSSGRHEQPPAPTKAASNPAIQERFLQTLGPVRLEDGGYLAKQSSSSSDYAYIRGRLLYLRGTHTTRFRLEKFKQPYYIFFGCMSSKIALQPDAFRLSSAVGWFGSHQVYEQGLCSRSCKKSEFNSNKIQTNDVISLTFDCAQLEIRLFHERMKTTCTLAVDQKLTPFPWQLLVVLCNSGDAIRVLPNA</sequence>
<accession>A0A814PDW0</accession>
<evidence type="ECO:0000313" key="2">
    <source>
        <dbReference type="EMBL" id="CAF1059538.1"/>
    </source>
</evidence>
<dbReference type="Proteomes" id="UP000663877">
    <property type="component" value="Unassembled WGS sequence"/>
</dbReference>
<protein>
    <recommendedName>
        <fullName evidence="6">B box-type domain-containing protein</fullName>
    </recommendedName>
</protein>
<feature type="region of interest" description="Disordered" evidence="1">
    <location>
        <begin position="173"/>
        <end position="195"/>
    </location>
</feature>
<keyword evidence="5" id="KW-1185">Reference proteome</keyword>
<dbReference type="Proteomes" id="UP000663832">
    <property type="component" value="Unassembled WGS sequence"/>
</dbReference>
<dbReference type="AlphaFoldDB" id="A0A814PDW0"/>
<reference evidence="3" key="1">
    <citation type="submission" date="2021-02" db="EMBL/GenBank/DDBJ databases">
        <authorList>
            <person name="Nowell W R."/>
        </authorList>
    </citation>
    <scope>NUCLEOTIDE SEQUENCE</scope>
</reference>
<dbReference type="EMBL" id="CAJNOM010000206">
    <property type="protein sequence ID" value="CAF1226982.1"/>
    <property type="molecule type" value="Genomic_DNA"/>
</dbReference>
<proteinExistence type="predicted"/>
<name>A0A814PDW0_9BILA</name>
<gene>
    <name evidence="2" type="ORF">BJG266_LOCUS19083</name>
    <name evidence="3" type="ORF">QVE165_LOCUS20599</name>
    <name evidence="4" type="ORF">QVE165_LOCUS27218</name>
</gene>
<organism evidence="3 5">
    <name type="scientific">Adineta steineri</name>
    <dbReference type="NCBI Taxonomy" id="433720"/>
    <lineage>
        <taxon>Eukaryota</taxon>
        <taxon>Metazoa</taxon>
        <taxon>Spiralia</taxon>
        <taxon>Gnathifera</taxon>
        <taxon>Rotifera</taxon>
        <taxon>Eurotatoria</taxon>
        <taxon>Bdelloidea</taxon>
        <taxon>Adinetida</taxon>
        <taxon>Adinetidae</taxon>
        <taxon>Adineta</taxon>
    </lineage>
</organism>